<organism evidence="1 2">
    <name type="scientific">Bacillus cereus</name>
    <dbReference type="NCBI Taxonomy" id="1396"/>
    <lineage>
        <taxon>Bacteria</taxon>
        <taxon>Bacillati</taxon>
        <taxon>Bacillota</taxon>
        <taxon>Bacilli</taxon>
        <taxon>Bacillales</taxon>
        <taxon>Bacillaceae</taxon>
        <taxon>Bacillus</taxon>
        <taxon>Bacillus cereus group</taxon>
    </lineage>
</organism>
<dbReference type="RefSeq" id="WP_063262896.1">
    <property type="nucleotide sequence ID" value="NZ_LJKE01000104.1"/>
</dbReference>
<reference evidence="1 2" key="1">
    <citation type="submission" date="2015-09" db="EMBL/GenBank/DDBJ databases">
        <title>Bacillus cereus food isolates.</title>
        <authorList>
            <person name="Boekhorst J."/>
        </authorList>
    </citation>
    <scope>NUCLEOTIDE SEQUENCE [LARGE SCALE GENOMIC DNA]</scope>
    <source>
        <strain evidence="1 2">B4088</strain>
    </source>
</reference>
<comment type="caution">
    <text evidence="1">The sequence shown here is derived from an EMBL/GenBank/DDBJ whole genome shotgun (WGS) entry which is preliminary data.</text>
</comment>
<evidence type="ECO:0000313" key="1">
    <source>
        <dbReference type="EMBL" id="KZD55634.1"/>
    </source>
</evidence>
<dbReference type="EMBL" id="LJKE01000104">
    <property type="protein sequence ID" value="KZD55634.1"/>
    <property type="molecule type" value="Genomic_DNA"/>
</dbReference>
<evidence type="ECO:0000313" key="2">
    <source>
        <dbReference type="Proteomes" id="UP000076482"/>
    </source>
</evidence>
<dbReference type="AlphaFoldDB" id="A0A164LBG3"/>
<sequence>MTAQAGFIILKVRYDLYNGDKDTEVYSYLKMDNAIKEAKKRVKAYLDSHGYTEEDFNGPNDKYEVQENECGYIFYAYKDKKDNTFEVTAYKGAYVDAEDETINQIVDELFIVTASYAKTGGYDKVESGIFKSLQAAHNFVIEQKKEFQNEYTYDESLNEEVTNESYSDANKNGTVYQYFTADKSSAAELSVKIRKSPVMDEPSTSFISQGQLASIQVLLEEVNKSKNPFNKELEKAIKKVYSQFSHVLKENEE</sequence>
<accession>A0A164LBG3</accession>
<name>A0A164LBG3_BACCE</name>
<dbReference type="PATRIC" id="fig|1396.535.peg.5941"/>
<proteinExistence type="predicted"/>
<dbReference type="Proteomes" id="UP000076482">
    <property type="component" value="Unassembled WGS sequence"/>
</dbReference>
<gene>
    <name evidence="1" type="ORF">B4088_5379</name>
</gene>
<protein>
    <submittedName>
        <fullName evidence="1">Uncharacterized protein</fullName>
    </submittedName>
</protein>